<dbReference type="PANTHER" id="PTHR43591:SF24">
    <property type="entry name" value="2-METHOXY-6-POLYPRENYL-1,4-BENZOQUINOL METHYLASE, MITOCHONDRIAL"/>
    <property type="match status" value="1"/>
</dbReference>
<dbReference type="InterPro" id="IPR041698">
    <property type="entry name" value="Methyltransf_25"/>
</dbReference>
<comment type="caution">
    <text evidence="2">The sequence shown here is derived from an EMBL/GenBank/DDBJ whole genome shotgun (WGS) entry which is preliminary data.</text>
</comment>
<reference evidence="2 3" key="1">
    <citation type="submission" date="2013-03" db="EMBL/GenBank/DDBJ databases">
        <title>The Genome Sequence of Exophiala aquamarina CBS 119918.</title>
        <authorList>
            <consortium name="The Broad Institute Genomics Platform"/>
            <person name="Cuomo C."/>
            <person name="de Hoog S."/>
            <person name="Gorbushina A."/>
            <person name="Walker B."/>
            <person name="Young S.K."/>
            <person name="Zeng Q."/>
            <person name="Gargeya S."/>
            <person name="Fitzgerald M."/>
            <person name="Haas B."/>
            <person name="Abouelleil A."/>
            <person name="Allen A.W."/>
            <person name="Alvarado L."/>
            <person name="Arachchi H.M."/>
            <person name="Berlin A.M."/>
            <person name="Chapman S.B."/>
            <person name="Gainer-Dewar J."/>
            <person name="Goldberg J."/>
            <person name="Griggs A."/>
            <person name="Gujja S."/>
            <person name="Hansen M."/>
            <person name="Howarth C."/>
            <person name="Imamovic A."/>
            <person name="Ireland A."/>
            <person name="Larimer J."/>
            <person name="McCowan C."/>
            <person name="Murphy C."/>
            <person name="Pearson M."/>
            <person name="Poon T.W."/>
            <person name="Priest M."/>
            <person name="Roberts A."/>
            <person name="Saif S."/>
            <person name="Shea T."/>
            <person name="Sisk P."/>
            <person name="Sykes S."/>
            <person name="Wortman J."/>
            <person name="Nusbaum C."/>
            <person name="Birren B."/>
        </authorList>
    </citation>
    <scope>NUCLEOTIDE SEQUENCE [LARGE SCALE GENOMIC DNA]</scope>
    <source>
        <strain evidence="2 3">CBS 119918</strain>
    </source>
</reference>
<dbReference type="SUPFAM" id="SSF53335">
    <property type="entry name" value="S-adenosyl-L-methionine-dependent methyltransferases"/>
    <property type="match status" value="1"/>
</dbReference>
<evidence type="ECO:0000259" key="1">
    <source>
        <dbReference type="Pfam" id="PF13649"/>
    </source>
</evidence>
<dbReference type="RefSeq" id="XP_013261412.1">
    <property type="nucleotide sequence ID" value="XM_013405958.1"/>
</dbReference>
<proteinExistence type="predicted"/>
<dbReference type="EMBL" id="AMGV01000003">
    <property type="protein sequence ID" value="KEF58822.1"/>
    <property type="molecule type" value="Genomic_DNA"/>
</dbReference>
<dbReference type="HOGENOM" id="CLU_010595_10_1_1"/>
<sequence length="305" mass="35280">MTETSSQSERYERKVTYLEREYQDYSFRREIYLAPVDLEEETRLRDQHEMLKLIHQDWDNSLHPDFIKDPEVVLDCGFGSGNWAYDLAEYDSDCTVVGVDICPSMAPPDQLENMDLQIANLNERFEFAEPATFDLVHSRFVASGIAANRWPNYIRDMHRVLRNNGWVQITEWDLTFRSDTGDIDNLQALQEWTRVYIESLGRTNRAEGKKSARVTVDCETWLRMAGFVNVSSDIRDVPTCAWRTGEANLPNTRDLIRSLALYPVIRRGVQTKEQFEALADAACAELGNVDARPYIRLYTVFGMKP</sequence>
<gene>
    <name evidence="2" type="ORF">A1O9_03665</name>
</gene>
<evidence type="ECO:0000313" key="3">
    <source>
        <dbReference type="Proteomes" id="UP000027920"/>
    </source>
</evidence>
<accession>A0A072PGG0</accession>
<dbReference type="InterPro" id="IPR029063">
    <property type="entry name" value="SAM-dependent_MTases_sf"/>
</dbReference>
<dbReference type="Proteomes" id="UP000027920">
    <property type="component" value="Unassembled WGS sequence"/>
</dbReference>
<dbReference type="VEuPathDB" id="FungiDB:A1O9_03665"/>
<dbReference type="GO" id="GO:0008168">
    <property type="term" value="F:methyltransferase activity"/>
    <property type="evidence" value="ECO:0007669"/>
    <property type="project" value="TreeGrafter"/>
</dbReference>
<dbReference type="STRING" id="1182545.A0A072PGG0"/>
<dbReference type="Pfam" id="PF13649">
    <property type="entry name" value="Methyltransf_25"/>
    <property type="match status" value="1"/>
</dbReference>
<dbReference type="CDD" id="cd02440">
    <property type="entry name" value="AdoMet_MTases"/>
    <property type="match status" value="1"/>
</dbReference>
<organism evidence="2 3">
    <name type="scientific">Exophiala aquamarina CBS 119918</name>
    <dbReference type="NCBI Taxonomy" id="1182545"/>
    <lineage>
        <taxon>Eukaryota</taxon>
        <taxon>Fungi</taxon>
        <taxon>Dikarya</taxon>
        <taxon>Ascomycota</taxon>
        <taxon>Pezizomycotina</taxon>
        <taxon>Eurotiomycetes</taxon>
        <taxon>Chaetothyriomycetidae</taxon>
        <taxon>Chaetothyriales</taxon>
        <taxon>Herpotrichiellaceae</taxon>
        <taxon>Exophiala</taxon>
    </lineage>
</organism>
<dbReference type="Gene3D" id="3.40.50.150">
    <property type="entry name" value="Vaccinia Virus protein VP39"/>
    <property type="match status" value="1"/>
</dbReference>
<evidence type="ECO:0000313" key="2">
    <source>
        <dbReference type="EMBL" id="KEF58822.1"/>
    </source>
</evidence>
<dbReference type="PANTHER" id="PTHR43591">
    <property type="entry name" value="METHYLTRANSFERASE"/>
    <property type="match status" value="1"/>
</dbReference>
<protein>
    <recommendedName>
        <fullName evidence="1">Methyltransferase domain-containing protein</fullName>
    </recommendedName>
</protein>
<dbReference type="OrthoDB" id="506498at2759"/>
<keyword evidence="3" id="KW-1185">Reference proteome</keyword>
<dbReference type="GeneID" id="25278599"/>
<feature type="domain" description="Methyltransferase" evidence="1">
    <location>
        <begin position="73"/>
        <end position="165"/>
    </location>
</feature>
<dbReference type="AlphaFoldDB" id="A0A072PGG0"/>
<name>A0A072PGG0_9EURO</name>